<accession>C2EWD6</accession>
<evidence type="ECO:0000313" key="2">
    <source>
        <dbReference type="Proteomes" id="UP000004483"/>
    </source>
</evidence>
<dbReference type="AlphaFoldDB" id="C2EWD6"/>
<dbReference type="HOGENOM" id="CLU_2862244_0_0_9"/>
<name>C2EWD6_9LACO</name>
<reference evidence="1 2" key="1">
    <citation type="submission" date="2009-01" db="EMBL/GenBank/DDBJ databases">
        <authorList>
            <person name="Qin X."/>
            <person name="Bachman B."/>
            <person name="Battles P."/>
            <person name="Bell A."/>
            <person name="Bess C."/>
            <person name="Bickham C."/>
            <person name="Chaboub L."/>
            <person name="Chen D."/>
            <person name="Coyle M."/>
            <person name="Deiros D.R."/>
            <person name="Dinh H."/>
            <person name="Forbes L."/>
            <person name="Fowler G."/>
            <person name="Francisco L."/>
            <person name="Fu Q."/>
            <person name="Gubbala S."/>
            <person name="Hale W."/>
            <person name="Han Y."/>
            <person name="Hemphill L."/>
            <person name="Highlander S.K."/>
            <person name="Hirani K."/>
            <person name="Hogues M."/>
            <person name="Jackson L."/>
            <person name="Jakkamsetti A."/>
            <person name="Javaid M."/>
            <person name="Jiang H."/>
            <person name="Korchina V."/>
            <person name="Kovar C."/>
            <person name="Lara F."/>
            <person name="Lee S."/>
            <person name="Mata R."/>
            <person name="Mathew T."/>
            <person name="Moen C."/>
            <person name="Morales K."/>
            <person name="Munidasa M."/>
            <person name="Nazareth L."/>
            <person name="Ngo R."/>
            <person name="Nguyen L."/>
            <person name="Okwuonu G."/>
            <person name="Ongeri F."/>
            <person name="Patil S."/>
            <person name="Petrosino J."/>
            <person name="Pham C."/>
            <person name="Pham P."/>
            <person name="Pu L.-L."/>
            <person name="Puazo M."/>
            <person name="Raj R."/>
            <person name="Reid J."/>
            <person name="Rouhana J."/>
            <person name="Saada N."/>
            <person name="Shang Y."/>
            <person name="Simmons D."/>
            <person name="Thornton R."/>
            <person name="Warren J."/>
            <person name="Weissenberger G."/>
            <person name="Zhang J."/>
            <person name="Zhang L."/>
            <person name="Zhou C."/>
            <person name="Zhu D."/>
            <person name="Muzny D."/>
            <person name="Worley K."/>
            <person name="Gibbs R."/>
        </authorList>
    </citation>
    <scope>NUCLEOTIDE SEQUENCE [LARGE SCALE GENOMIC DNA]</scope>
    <source>
        <strain evidence="1 2">ATCC 49540</strain>
    </source>
</reference>
<dbReference type="Proteomes" id="UP000004483">
    <property type="component" value="Unassembled WGS sequence"/>
</dbReference>
<organism evidence="1 2">
    <name type="scientific">Limosilactobacillus vaginalis DSM 5837 = ATCC 49540</name>
    <dbReference type="NCBI Taxonomy" id="1423814"/>
    <lineage>
        <taxon>Bacteria</taxon>
        <taxon>Bacillati</taxon>
        <taxon>Bacillota</taxon>
        <taxon>Bacilli</taxon>
        <taxon>Lactobacillales</taxon>
        <taxon>Lactobacillaceae</taxon>
        <taxon>Limosilactobacillus</taxon>
    </lineage>
</organism>
<evidence type="ECO:0000313" key="1">
    <source>
        <dbReference type="EMBL" id="EEJ39772.1"/>
    </source>
</evidence>
<sequence length="64" mass="7476">MLSMVYKNNNVYALYKGDVFIDVGTYDELSSRQKMGLKHLHSTVAWTKKHIRKPGNHLLMIRVK</sequence>
<protein>
    <submittedName>
        <fullName evidence="1">Uncharacterized protein</fullName>
    </submittedName>
</protein>
<dbReference type="STRING" id="1423814.HMPREF0549_1772"/>
<proteinExistence type="predicted"/>
<gene>
    <name evidence="1" type="ORF">HMPREF0549_1772</name>
</gene>
<comment type="caution">
    <text evidence="1">The sequence shown here is derived from an EMBL/GenBank/DDBJ whole genome shotgun (WGS) entry which is preliminary data.</text>
</comment>
<dbReference type="EMBL" id="ACGV01000193">
    <property type="protein sequence ID" value="EEJ39772.1"/>
    <property type="molecule type" value="Genomic_DNA"/>
</dbReference>